<evidence type="ECO:0000256" key="2">
    <source>
        <dbReference type="SAM" id="MobiDB-lite"/>
    </source>
</evidence>
<evidence type="ECO:0000313" key="6">
    <source>
        <dbReference type="Proteomes" id="UP000597762"/>
    </source>
</evidence>
<dbReference type="EMBL" id="CAHIKZ030000587">
    <property type="protein sequence ID" value="CAE1227918.1"/>
    <property type="molecule type" value="Genomic_DNA"/>
</dbReference>
<dbReference type="Proteomes" id="UP000597762">
    <property type="component" value="Unassembled WGS sequence"/>
</dbReference>
<evidence type="ECO:0000256" key="1">
    <source>
        <dbReference type="PROSITE-ProRule" id="PRU00191"/>
    </source>
</evidence>
<dbReference type="Gene3D" id="3.30.505.10">
    <property type="entry name" value="SH2 domain"/>
    <property type="match status" value="1"/>
</dbReference>
<dbReference type="InterPro" id="IPR000980">
    <property type="entry name" value="SH2"/>
</dbReference>
<feature type="transmembrane region" description="Helical" evidence="3">
    <location>
        <begin position="478"/>
        <end position="507"/>
    </location>
</feature>
<keyword evidence="3" id="KW-0812">Transmembrane</keyword>
<dbReference type="PRINTS" id="PR00401">
    <property type="entry name" value="SH2DOMAIN"/>
</dbReference>
<sequence length="643" mass="75132">MLQQILRDMYIDQELLAELSDEQRQILFVRMREEQVRRWKYHEDRFEKDLKKRPKKAPKPGKKKVQFLSGKDGNEWVWVMGHHPDDLSIEEILEKEAIEKAMQQAEKEAEELRQKQEEELKKKMAEEKKRLEKERLEREAELKRQEEEAALYQSLKEARLMAEKLEKEREEGRKSLRKLEEEEEMELQNTLEKAKNMRSKRSSELYMTWREMRNLLQQKGTEDEKVVEASWKEQEKKAKEAERQMREIAQRAREEHRRSLRSAAKMSNLSLTATETPEEKPPIPPKTHISHSSVLNNVCKSKNSVKRPNTPQNKAAVIQWFKEEEISKGVGINPETKKIEPWFHGLITRSEAEEILIQRPIGSFLVRVSERIWGFTISYQSEERCKHFLIDASDGTYHFFGTNYQVYSSLHEIITHHTKNPITLLEVDAIQKKTVFCFAIFYLSISFLFLLPCCHPPFTSPSPPTPLSFPPTLPTRLFSSSLFIVLLLVPLFIVLLLVPLFIVLLLVPLFIVLLLVPLFIVLLLVPLFIVLLLVPLFIVLLLLLLVPLFIVLLLLLVPLFIVLLLLLLVPLFIVLLLLVPLFIVLLLLVPLFIVLLLLLPLFIVLLLLLLVPLFIVLPLPPPIFFFFNFYLFPLLLQIVSCCF</sequence>
<keyword evidence="3" id="KW-0472">Membrane</keyword>
<feature type="compositionally biased region" description="Basic and acidic residues" evidence="2">
    <location>
        <begin position="170"/>
        <end position="180"/>
    </location>
</feature>
<keyword evidence="1" id="KW-0727">SH2 domain</keyword>
<feature type="transmembrane region" description="Helical" evidence="3">
    <location>
        <begin position="584"/>
        <end position="617"/>
    </location>
</feature>
<gene>
    <name evidence="5" type="ORF">SPHA_16608</name>
</gene>
<feature type="region of interest" description="Disordered" evidence="2">
    <location>
        <begin position="170"/>
        <end position="201"/>
    </location>
</feature>
<feature type="transmembrane region" description="Helical" evidence="3">
    <location>
        <begin position="549"/>
        <end position="577"/>
    </location>
</feature>
<evidence type="ECO:0000313" key="5">
    <source>
        <dbReference type="EMBL" id="CAE1227918.1"/>
    </source>
</evidence>
<proteinExistence type="predicted"/>
<dbReference type="PROSITE" id="PS50001">
    <property type="entry name" value="SH2"/>
    <property type="match status" value="1"/>
</dbReference>
<dbReference type="PANTHER" id="PTHR14388:SF17">
    <property type="entry name" value="SH2 DOMAIN-CONTAINING PROTEIN"/>
    <property type="match status" value="1"/>
</dbReference>
<comment type="caution">
    <text evidence="5">The sequence shown here is derived from an EMBL/GenBank/DDBJ whole genome shotgun (WGS) entry which is preliminary data.</text>
</comment>
<dbReference type="GO" id="GO:0005737">
    <property type="term" value="C:cytoplasm"/>
    <property type="evidence" value="ECO:0007669"/>
    <property type="project" value="TreeGrafter"/>
</dbReference>
<dbReference type="InterPro" id="IPR036860">
    <property type="entry name" value="SH2_dom_sf"/>
</dbReference>
<dbReference type="PANTHER" id="PTHR14388">
    <property type="entry name" value="T CELL-SPECIFIC ADAPTER PROTEIN TSAD"/>
    <property type="match status" value="1"/>
</dbReference>
<dbReference type="OrthoDB" id="10003345at2759"/>
<dbReference type="SUPFAM" id="SSF55550">
    <property type="entry name" value="SH2 domain"/>
    <property type="match status" value="1"/>
</dbReference>
<feature type="transmembrane region" description="Helical" evidence="3">
    <location>
        <begin position="623"/>
        <end position="642"/>
    </location>
</feature>
<evidence type="ECO:0000256" key="3">
    <source>
        <dbReference type="SAM" id="Phobius"/>
    </source>
</evidence>
<accession>A0A812BFW0</accession>
<dbReference type="Pfam" id="PF00017">
    <property type="entry name" value="SH2"/>
    <property type="match status" value="1"/>
</dbReference>
<feature type="region of interest" description="Disordered" evidence="2">
    <location>
        <begin position="251"/>
        <end position="290"/>
    </location>
</feature>
<feature type="transmembrane region" description="Helical" evidence="3">
    <location>
        <begin position="514"/>
        <end position="543"/>
    </location>
</feature>
<keyword evidence="3" id="KW-1133">Transmembrane helix</keyword>
<feature type="domain" description="SH2" evidence="4">
    <location>
        <begin position="342"/>
        <end position="434"/>
    </location>
</feature>
<name>A0A812BFW0_ACAPH</name>
<reference evidence="5" key="1">
    <citation type="submission" date="2021-01" db="EMBL/GenBank/DDBJ databases">
        <authorList>
            <person name="Li R."/>
            <person name="Bekaert M."/>
        </authorList>
    </citation>
    <scope>NUCLEOTIDE SEQUENCE</scope>
    <source>
        <strain evidence="5">Farmed</strain>
    </source>
</reference>
<feature type="transmembrane region" description="Helical" evidence="3">
    <location>
        <begin position="435"/>
        <end position="458"/>
    </location>
</feature>
<keyword evidence="6" id="KW-1185">Reference proteome</keyword>
<organism evidence="5 6">
    <name type="scientific">Acanthosepion pharaonis</name>
    <name type="common">Pharaoh cuttlefish</name>
    <name type="synonym">Sepia pharaonis</name>
    <dbReference type="NCBI Taxonomy" id="158019"/>
    <lineage>
        <taxon>Eukaryota</taxon>
        <taxon>Metazoa</taxon>
        <taxon>Spiralia</taxon>
        <taxon>Lophotrochozoa</taxon>
        <taxon>Mollusca</taxon>
        <taxon>Cephalopoda</taxon>
        <taxon>Coleoidea</taxon>
        <taxon>Decapodiformes</taxon>
        <taxon>Sepiida</taxon>
        <taxon>Sepiina</taxon>
        <taxon>Sepiidae</taxon>
        <taxon>Acanthosepion</taxon>
    </lineage>
</organism>
<dbReference type="AlphaFoldDB" id="A0A812BFW0"/>
<dbReference type="SMART" id="SM00252">
    <property type="entry name" value="SH2"/>
    <property type="match status" value="1"/>
</dbReference>
<evidence type="ECO:0000259" key="4">
    <source>
        <dbReference type="PROSITE" id="PS50001"/>
    </source>
</evidence>
<protein>
    <submittedName>
        <fullName evidence="5">SH2D4A</fullName>
    </submittedName>
</protein>